<protein>
    <submittedName>
        <fullName evidence="2">Uncharacterized protein</fullName>
    </submittedName>
</protein>
<dbReference type="EMBL" id="CAXLJM020000038">
    <property type="protein sequence ID" value="CAL8106838.1"/>
    <property type="molecule type" value="Genomic_DNA"/>
</dbReference>
<name>A0ABP1QLG9_9HEXA</name>
<gene>
    <name evidence="2" type="ORF">ODALV1_LOCUS12490</name>
</gene>
<evidence type="ECO:0000256" key="1">
    <source>
        <dbReference type="SAM" id="Coils"/>
    </source>
</evidence>
<dbReference type="Proteomes" id="UP001642540">
    <property type="component" value="Unassembled WGS sequence"/>
</dbReference>
<proteinExistence type="predicted"/>
<keyword evidence="1" id="KW-0175">Coiled coil</keyword>
<keyword evidence="3" id="KW-1185">Reference proteome</keyword>
<sequence length="319" mass="36070">MNWNWIIQHSPFIHQDIRILAVNVLSKTNIYARLMNTDPSRVKERDDKYQLTGGLRLALPFSTPSCRRWRLTKGNSVWREMFHKPPLYLHLALRMLTRTPKFFETYNTASKRKRDTGIQLDAIDNTIENLEKTLADAKKLRQEDSNRYERARRTELLQATAVKAGMATVGDLLKASRGLTIEEFVDQQLVDMSIEILVLQDNLWKALTGKSCTVVPMEIEGRGSLSPLDINIDDVATFKRHKIHALCLGEMEQQPRRPVQTHMNTSAVTTYPSGGGIQQTPEGSALVSLDTINQFSGLLVISNTGKGSSLFLFSCLLLN</sequence>
<comment type="caution">
    <text evidence="2">The sequence shown here is derived from an EMBL/GenBank/DDBJ whole genome shotgun (WGS) entry which is preliminary data.</text>
</comment>
<evidence type="ECO:0000313" key="3">
    <source>
        <dbReference type="Proteomes" id="UP001642540"/>
    </source>
</evidence>
<evidence type="ECO:0000313" key="2">
    <source>
        <dbReference type="EMBL" id="CAL8106838.1"/>
    </source>
</evidence>
<organism evidence="2 3">
    <name type="scientific">Orchesella dallaii</name>
    <dbReference type="NCBI Taxonomy" id="48710"/>
    <lineage>
        <taxon>Eukaryota</taxon>
        <taxon>Metazoa</taxon>
        <taxon>Ecdysozoa</taxon>
        <taxon>Arthropoda</taxon>
        <taxon>Hexapoda</taxon>
        <taxon>Collembola</taxon>
        <taxon>Entomobryomorpha</taxon>
        <taxon>Entomobryoidea</taxon>
        <taxon>Orchesellidae</taxon>
        <taxon>Orchesellinae</taxon>
        <taxon>Orchesella</taxon>
    </lineage>
</organism>
<accession>A0ABP1QLG9</accession>
<feature type="coiled-coil region" evidence="1">
    <location>
        <begin position="120"/>
        <end position="154"/>
    </location>
</feature>
<reference evidence="2 3" key="1">
    <citation type="submission" date="2024-08" db="EMBL/GenBank/DDBJ databases">
        <authorList>
            <person name="Cucini C."/>
            <person name="Frati F."/>
        </authorList>
    </citation>
    <scope>NUCLEOTIDE SEQUENCE [LARGE SCALE GENOMIC DNA]</scope>
</reference>